<evidence type="ECO:0000313" key="2">
    <source>
        <dbReference type="Proteomes" id="UP001151760"/>
    </source>
</evidence>
<evidence type="ECO:0000313" key="1">
    <source>
        <dbReference type="EMBL" id="GJT94146.1"/>
    </source>
</evidence>
<comment type="caution">
    <text evidence="1">The sequence shown here is derived from an EMBL/GenBank/DDBJ whole genome shotgun (WGS) entry which is preliminary data.</text>
</comment>
<dbReference type="SUPFAM" id="SSF56219">
    <property type="entry name" value="DNase I-like"/>
    <property type="match status" value="1"/>
</dbReference>
<dbReference type="GO" id="GO:0003964">
    <property type="term" value="F:RNA-directed DNA polymerase activity"/>
    <property type="evidence" value="ECO:0007669"/>
    <property type="project" value="UniProtKB-KW"/>
</dbReference>
<dbReference type="Gene3D" id="3.60.10.10">
    <property type="entry name" value="Endonuclease/exonuclease/phosphatase"/>
    <property type="match status" value="1"/>
</dbReference>
<protein>
    <submittedName>
        <fullName evidence="1">RNA-directed DNA polymerase, eukaryota</fullName>
    </submittedName>
</protein>
<keyword evidence="1" id="KW-0548">Nucleotidyltransferase</keyword>
<dbReference type="Proteomes" id="UP001151760">
    <property type="component" value="Unassembled WGS sequence"/>
</dbReference>
<sequence>MVLAQRPGKPIIRHQSCGLSAISKHSWISDVILEEHLDAIGIQETKMEYIDLDFIRRIWGFKPVDYVFGPSVSSSGGTLLMWNYDVLCKESVYVNPHFLRVLGKWYGITEKVHIITIYAPQGESQKESL</sequence>
<dbReference type="InterPro" id="IPR036691">
    <property type="entry name" value="Endo/exonu/phosph_ase_sf"/>
</dbReference>
<reference evidence="1" key="2">
    <citation type="submission" date="2022-01" db="EMBL/GenBank/DDBJ databases">
        <authorList>
            <person name="Yamashiro T."/>
            <person name="Shiraishi A."/>
            <person name="Satake H."/>
            <person name="Nakayama K."/>
        </authorList>
    </citation>
    <scope>NUCLEOTIDE SEQUENCE</scope>
</reference>
<gene>
    <name evidence="1" type="ORF">Tco_1082991</name>
</gene>
<accession>A0ABQ5I1Z7</accession>
<name>A0ABQ5I1Z7_9ASTR</name>
<dbReference type="EMBL" id="BQNB010020268">
    <property type="protein sequence ID" value="GJT94146.1"/>
    <property type="molecule type" value="Genomic_DNA"/>
</dbReference>
<keyword evidence="1" id="KW-0808">Transferase</keyword>
<keyword evidence="1" id="KW-0695">RNA-directed DNA polymerase</keyword>
<keyword evidence="2" id="KW-1185">Reference proteome</keyword>
<reference evidence="1" key="1">
    <citation type="journal article" date="2022" name="Int. J. Mol. Sci.">
        <title>Draft Genome of Tanacetum Coccineum: Genomic Comparison of Closely Related Tanacetum-Family Plants.</title>
        <authorList>
            <person name="Yamashiro T."/>
            <person name="Shiraishi A."/>
            <person name="Nakayama K."/>
            <person name="Satake H."/>
        </authorList>
    </citation>
    <scope>NUCLEOTIDE SEQUENCE</scope>
</reference>
<proteinExistence type="predicted"/>
<organism evidence="1 2">
    <name type="scientific">Tanacetum coccineum</name>
    <dbReference type="NCBI Taxonomy" id="301880"/>
    <lineage>
        <taxon>Eukaryota</taxon>
        <taxon>Viridiplantae</taxon>
        <taxon>Streptophyta</taxon>
        <taxon>Embryophyta</taxon>
        <taxon>Tracheophyta</taxon>
        <taxon>Spermatophyta</taxon>
        <taxon>Magnoliopsida</taxon>
        <taxon>eudicotyledons</taxon>
        <taxon>Gunneridae</taxon>
        <taxon>Pentapetalae</taxon>
        <taxon>asterids</taxon>
        <taxon>campanulids</taxon>
        <taxon>Asterales</taxon>
        <taxon>Asteraceae</taxon>
        <taxon>Asteroideae</taxon>
        <taxon>Anthemideae</taxon>
        <taxon>Anthemidinae</taxon>
        <taxon>Tanacetum</taxon>
    </lineage>
</organism>